<evidence type="ECO:0000313" key="1">
    <source>
        <dbReference type="EMBL" id="KAJ1142630.1"/>
    </source>
</evidence>
<organism evidence="1 2">
    <name type="scientific">Pleurodeles waltl</name>
    <name type="common">Iberian ribbed newt</name>
    <dbReference type="NCBI Taxonomy" id="8319"/>
    <lineage>
        <taxon>Eukaryota</taxon>
        <taxon>Metazoa</taxon>
        <taxon>Chordata</taxon>
        <taxon>Craniata</taxon>
        <taxon>Vertebrata</taxon>
        <taxon>Euteleostomi</taxon>
        <taxon>Amphibia</taxon>
        <taxon>Batrachia</taxon>
        <taxon>Caudata</taxon>
        <taxon>Salamandroidea</taxon>
        <taxon>Salamandridae</taxon>
        <taxon>Pleurodelinae</taxon>
        <taxon>Pleurodeles</taxon>
    </lineage>
</organism>
<comment type="caution">
    <text evidence="1">The sequence shown here is derived from an EMBL/GenBank/DDBJ whole genome shotgun (WGS) entry which is preliminary data.</text>
</comment>
<name>A0AAV7QU00_PLEWA</name>
<keyword evidence="2" id="KW-1185">Reference proteome</keyword>
<reference evidence="1" key="1">
    <citation type="journal article" date="2022" name="bioRxiv">
        <title>Sequencing and chromosome-scale assembly of the giantPleurodeles waltlgenome.</title>
        <authorList>
            <person name="Brown T."/>
            <person name="Elewa A."/>
            <person name="Iarovenko S."/>
            <person name="Subramanian E."/>
            <person name="Araus A.J."/>
            <person name="Petzold A."/>
            <person name="Susuki M."/>
            <person name="Suzuki K.-i.T."/>
            <person name="Hayashi T."/>
            <person name="Toyoda A."/>
            <person name="Oliveira C."/>
            <person name="Osipova E."/>
            <person name="Leigh N.D."/>
            <person name="Simon A."/>
            <person name="Yun M.H."/>
        </authorList>
    </citation>
    <scope>NUCLEOTIDE SEQUENCE</scope>
    <source>
        <strain evidence="1">20211129_DDA</strain>
        <tissue evidence="1">Liver</tissue>
    </source>
</reference>
<sequence length="148" mass="16801">MLCRLPAKKSDQHWDGTNTLHIHSAVAGADPTEEEAPVTRAFLETLFSALRDDIAAPKQQIAAHVREIKIDMGDLGHRMTSVEQTNDKREEEVDGHQHELLELCDKNEKLQYHLEDLEKRSRRSNIRIKGVPCQADSGKLEAYVTCLF</sequence>
<evidence type="ECO:0000313" key="2">
    <source>
        <dbReference type="Proteomes" id="UP001066276"/>
    </source>
</evidence>
<gene>
    <name evidence="1" type="ORF">NDU88_008943</name>
</gene>
<dbReference type="EMBL" id="JANPWB010000010">
    <property type="protein sequence ID" value="KAJ1142630.1"/>
    <property type="molecule type" value="Genomic_DNA"/>
</dbReference>
<dbReference type="Proteomes" id="UP001066276">
    <property type="component" value="Chromosome 6"/>
</dbReference>
<accession>A0AAV7QU00</accession>
<dbReference type="AlphaFoldDB" id="A0AAV7QU00"/>
<protein>
    <submittedName>
        <fullName evidence="1">Uncharacterized protein</fullName>
    </submittedName>
</protein>
<proteinExistence type="predicted"/>